<protein>
    <recommendedName>
        <fullName evidence="3">DUF455 domain-containing protein</fullName>
    </recommendedName>
</protein>
<reference evidence="1" key="1">
    <citation type="submission" date="2020-06" db="EMBL/GenBank/DDBJ databases">
        <authorList>
            <person name="Li T."/>
            <person name="Hu X."/>
            <person name="Zhang T."/>
            <person name="Song X."/>
            <person name="Zhang H."/>
            <person name="Dai N."/>
            <person name="Sheng W."/>
            <person name="Hou X."/>
            <person name="Wei L."/>
        </authorList>
    </citation>
    <scope>NUCLEOTIDE SEQUENCE</scope>
    <source>
        <strain evidence="1">3651</strain>
        <tissue evidence="1">Leaf</tissue>
    </source>
</reference>
<organism evidence="1 2">
    <name type="scientific">Sesamum alatum</name>
    <dbReference type="NCBI Taxonomy" id="300844"/>
    <lineage>
        <taxon>Eukaryota</taxon>
        <taxon>Viridiplantae</taxon>
        <taxon>Streptophyta</taxon>
        <taxon>Embryophyta</taxon>
        <taxon>Tracheophyta</taxon>
        <taxon>Spermatophyta</taxon>
        <taxon>Magnoliopsida</taxon>
        <taxon>eudicotyledons</taxon>
        <taxon>Gunneridae</taxon>
        <taxon>Pentapetalae</taxon>
        <taxon>asterids</taxon>
        <taxon>lamiids</taxon>
        <taxon>Lamiales</taxon>
        <taxon>Pedaliaceae</taxon>
        <taxon>Sesamum</taxon>
    </lineage>
</organism>
<gene>
    <name evidence="1" type="ORF">Salat_2041800</name>
</gene>
<dbReference type="InterPro" id="IPR009078">
    <property type="entry name" value="Ferritin-like_SF"/>
</dbReference>
<dbReference type="Pfam" id="PF04305">
    <property type="entry name" value="DUF455"/>
    <property type="match status" value="1"/>
</dbReference>
<dbReference type="AlphaFoldDB" id="A0AAE1Y0K3"/>
<comment type="caution">
    <text evidence="1">The sequence shown here is derived from an EMBL/GenBank/DDBJ whole genome shotgun (WGS) entry which is preliminary data.</text>
</comment>
<evidence type="ECO:0000313" key="1">
    <source>
        <dbReference type="EMBL" id="KAK4420913.1"/>
    </source>
</evidence>
<dbReference type="PANTHER" id="PTHR42782">
    <property type="entry name" value="SI:CH73-314G15.3"/>
    <property type="match status" value="1"/>
</dbReference>
<accession>A0AAE1Y0K3</accession>
<name>A0AAE1Y0K3_9LAMI</name>
<dbReference type="PANTHER" id="PTHR42782:SF4">
    <property type="entry name" value="DUF455 DOMAIN-CONTAINING PROTEIN"/>
    <property type="match status" value="1"/>
</dbReference>
<sequence length="408" mass="45858">MQQLKFRAMLSTAIHRFSTHPMLPLRPPRRHCRRFSSVTSIYYPPLENHPQWSGLHHWRRSSLNNDRYWGPNGPIEKPSKIEFSSPSPPILSSCSSLAEMGAVVLATADPLTKAELSHVAYKKWRQNGLPVGVSEAPSSLLALLNPNWYIILYFLLLELFALCITLDACFPKRNSTSKSSGLPLNAYMLHNLAHVELNAIDLAWDTVVRFSPYVELLGEGFFADFAHVADDESRHFTWCSQRLEELGFSYGDMPAHSFLWRECDKSSDNVAARLAVIPLVQEARGLDAGPRLVNKLIGFGDHRTSNIVAKIADEEIAHVAVGVYWFVSVCQKMGRAPGSTFTDILEEYGVELKGPFNYSAREEAGIPQEWYDPSSTNKAKNKFSEVYDRLSCIISIEKENSSLGKLPK</sequence>
<evidence type="ECO:0000313" key="2">
    <source>
        <dbReference type="Proteomes" id="UP001293254"/>
    </source>
</evidence>
<dbReference type="EMBL" id="JACGWO010000008">
    <property type="protein sequence ID" value="KAK4420913.1"/>
    <property type="molecule type" value="Genomic_DNA"/>
</dbReference>
<dbReference type="Proteomes" id="UP001293254">
    <property type="component" value="Unassembled WGS sequence"/>
</dbReference>
<reference evidence="1" key="2">
    <citation type="journal article" date="2024" name="Plant">
        <title>Genomic evolution and insights into agronomic trait innovations of Sesamum species.</title>
        <authorList>
            <person name="Miao H."/>
            <person name="Wang L."/>
            <person name="Qu L."/>
            <person name="Liu H."/>
            <person name="Sun Y."/>
            <person name="Le M."/>
            <person name="Wang Q."/>
            <person name="Wei S."/>
            <person name="Zheng Y."/>
            <person name="Lin W."/>
            <person name="Duan Y."/>
            <person name="Cao H."/>
            <person name="Xiong S."/>
            <person name="Wang X."/>
            <person name="Wei L."/>
            <person name="Li C."/>
            <person name="Ma Q."/>
            <person name="Ju M."/>
            <person name="Zhao R."/>
            <person name="Li G."/>
            <person name="Mu C."/>
            <person name="Tian Q."/>
            <person name="Mei H."/>
            <person name="Zhang T."/>
            <person name="Gao T."/>
            <person name="Zhang H."/>
        </authorList>
    </citation>
    <scope>NUCLEOTIDE SEQUENCE</scope>
    <source>
        <strain evidence="1">3651</strain>
    </source>
</reference>
<proteinExistence type="predicted"/>
<keyword evidence="2" id="KW-1185">Reference proteome</keyword>
<dbReference type="CDD" id="cd00657">
    <property type="entry name" value="Ferritin_like"/>
    <property type="match status" value="1"/>
</dbReference>
<dbReference type="InterPro" id="IPR007402">
    <property type="entry name" value="DUF455"/>
</dbReference>
<dbReference type="SUPFAM" id="SSF47240">
    <property type="entry name" value="Ferritin-like"/>
    <property type="match status" value="1"/>
</dbReference>
<evidence type="ECO:0008006" key="3">
    <source>
        <dbReference type="Google" id="ProtNLM"/>
    </source>
</evidence>